<dbReference type="InterPro" id="IPR012923">
    <property type="entry name" value="Csm3"/>
</dbReference>
<name>A0A9W6YYU1_AMBMO</name>
<organism evidence="11 12">
    <name type="scientific">Ambrosiozyma monospora</name>
    <name type="common">Yeast</name>
    <name type="synonym">Endomycopsis monosporus</name>
    <dbReference type="NCBI Taxonomy" id="43982"/>
    <lineage>
        <taxon>Eukaryota</taxon>
        <taxon>Fungi</taxon>
        <taxon>Dikarya</taxon>
        <taxon>Ascomycota</taxon>
        <taxon>Saccharomycotina</taxon>
        <taxon>Pichiomycetes</taxon>
        <taxon>Pichiales</taxon>
        <taxon>Pichiaceae</taxon>
        <taxon>Ambrosiozyma</taxon>
    </lineage>
</organism>
<dbReference type="OrthoDB" id="437078at2759"/>
<evidence type="ECO:0000256" key="7">
    <source>
        <dbReference type="ARBA" id="ARBA00023306"/>
    </source>
</evidence>
<dbReference type="AlphaFoldDB" id="A0A9W6YYU1"/>
<comment type="caution">
    <text evidence="11">The sequence shown here is derived from an EMBL/GenBank/DDBJ whole genome shotgun (WGS) entry which is preliminary data.</text>
</comment>
<feature type="domain" description="Chromosome segregation in meiosis protein 3" evidence="10">
    <location>
        <begin position="39"/>
        <end position="137"/>
    </location>
</feature>
<evidence type="ECO:0000256" key="9">
    <source>
        <dbReference type="SAM" id="MobiDB-lite"/>
    </source>
</evidence>
<reference evidence="11" key="1">
    <citation type="submission" date="2023-04" db="EMBL/GenBank/DDBJ databases">
        <title>Ambrosiozyma monospora NBRC 1965.</title>
        <authorList>
            <person name="Ichikawa N."/>
            <person name="Sato H."/>
            <person name="Tonouchi N."/>
        </authorList>
    </citation>
    <scope>NUCLEOTIDE SEQUENCE</scope>
    <source>
        <strain evidence="11">NBRC 1965</strain>
    </source>
</reference>
<feature type="region of interest" description="Disordered" evidence="9">
    <location>
        <begin position="146"/>
        <end position="186"/>
    </location>
</feature>
<dbReference type="Pfam" id="PF07962">
    <property type="entry name" value="Swi3"/>
    <property type="match status" value="1"/>
</dbReference>
<comment type="subcellular location">
    <subcellularLocation>
        <location evidence="1 8">Nucleus</location>
    </subcellularLocation>
</comment>
<keyword evidence="7 8" id="KW-0131">Cell cycle</keyword>
<dbReference type="EMBL" id="BSXU01001511">
    <property type="protein sequence ID" value="GMG28291.1"/>
    <property type="molecule type" value="Genomic_DNA"/>
</dbReference>
<dbReference type="GO" id="GO:0000076">
    <property type="term" value="P:DNA replication checkpoint signaling"/>
    <property type="evidence" value="ECO:0007669"/>
    <property type="project" value="UniProtKB-UniRule"/>
</dbReference>
<evidence type="ECO:0000313" key="12">
    <source>
        <dbReference type="Proteomes" id="UP001165063"/>
    </source>
</evidence>
<dbReference type="PANTHER" id="PTHR13220:SF11">
    <property type="entry name" value="TIMELESS-INTERACTING PROTEIN"/>
    <property type="match status" value="1"/>
</dbReference>
<keyword evidence="6 8" id="KW-0539">Nucleus</keyword>
<feature type="compositionally biased region" description="Low complexity" evidence="9">
    <location>
        <begin position="153"/>
        <end position="179"/>
    </location>
</feature>
<feature type="compositionally biased region" description="Polar residues" evidence="9">
    <location>
        <begin position="199"/>
        <end position="213"/>
    </location>
</feature>
<evidence type="ECO:0000256" key="6">
    <source>
        <dbReference type="ARBA" id="ARBA00023242"/>
    </source>
</evidence>
<gene>
    <name evidence="11" type="ORF">Amon01_000355900</name>
</gene>
<evidence type="ECO:0000259" key="10">
    <source>
        <dbReference type="Pfam" id="PF07962"/>
    </source>
</evidence>
<protein>
    <recommendedName>
        <fullName evidence="8">Chromosome segregation in meiosis protein</fullName>
    </recommendedName>
</protein>
<evidence type="ECO:0000256" key="2">
    <source>
        <dbReference type="ARBA" id="ARBA00006075"/>
    </source>
</evidence>
<accession>A0A9W6YYU1</accession>
<dbReference type="GO" id="GO:0003677">
    <property type="term" value="F:DNA binding"/>
    <property type="evidence" value="ECO:0007669"/>
    <property type="project" value="TreeGrafter"/>
</dbReference>
<evidence type="ECO:0000256" key="3">
    <source>
        <dbReference type="ARBA" id="ARBA00011217"/>
    </source>
</evidence>
<dbReference type="GO" id="GO:0006974">
    <property type="term" value="P:DNA damage response"/>
    <property type="evidence" value="ECO:0007669"/>
    <property type="project" value="UniProtKB-KW"/>
</dbReference>
<dbReference type="GO" id="GO:0031297">
    <property type="term" value="P:replication fork processing"/>
    <property type="evidence" value="ECO:0007669"/>
    <property type="project" value="UniProtKB-UniRule"/>
</dbReference>
<evidence type="ECO:0000256" key="8">
    <source>
        <dbReference type="RuleBase" id="RU366049"/>
    </source>
</evidence>
<dbReference type="GO" id="GO:0031298">
    <property type="term" value="C:replication fork protection complex"/>
    <property type="evidence" value="ECO:0007669"/>
    <property type="project" value="TreeGrafter"/>
</dbReference>
<evidence type="ECO:0000256" key="1">
    <source>
        <dbReference type="ARBA" id="ARBA00004123"/>
    </source>
</evidence>
<keyword evidence="4 8" id="KW-0227">DNA damage</keyword>
<evidence type="ECO:0000313" key="11">
    <source>
        <dbReference type="EMBL" id="GMG28291.1"/>
    </source>
</evidence>
<comment type="similarity">
    <text evidence="2 8">Belongs to the CSM3 family.</text>
</comment>
<dbReference type="PANTHER" id="PTHR13220">
    <property type="entry name" value="TIMELESS INTERACTING-RELATED"/>
    <property type="match status" value="1"/>
</dbReference>
<keyword evidence="5" id="KW-0236">DNA replication inhibitor</keyword>
<feature type="region of interest" description="Disordered" evidence="9">
    <location>
        <begin position="198"/>
        <end position="228"/>
    </location>
</feature>
<dbReference type="GO" id="GO:0043111">
    <property type="term" value="P:replication fork arrest"/>
    <property type="evidence" value="ECO:0007669"/>
    <property type="project" value="TreeGrafter"/>
</dbReference>
<dbReference type="Proteomes" id="UP001165063">
    <property type="component" value="Unassembled WGS sequence"/>
</dbReference>
<comment type="function">
    <text evidence="8">Plays an important role in the control of DNA replication and the maintenance of replication fork stability.</text>
</comment>
<comment type="subunit">
    <text evidence="3">Component of the fork protection complex (FPC) consisting of TOF1 and CSM3.</text>
</comment>
<keyword evidence="12" id="KW-1185">Reference proteome</keyword>
<evidence type="ECO:0000256" key="5">
    <source>
        <dbReference type="ARBA" id="ARBA00022880"/>
    </source>
</evidence>
<proteinExistence type="inferred from homology"/>
<sequence>MSSGGAEYLSNDAILGLKDDTTSQQEQQLPEKPVRKFYKLTDDFMLGSRGIPELHKSLKTFKFIKKNKYRSSYEKYKQGSYGASYQFQNLTNLLYVYQKWGHDIYPKYKFTDVIPVINKASSTPLTKQYKRKLILDEISKVFATKDGQDNLQNNNNTDTNTNGTSTNSNVNTANASSSNQETTNSLFVGGIDSDEELYTPSNLVQIRNKSTEAQQQQQQSEKNKEDEI</sequence>
<dbReference type="InterPro" id="IPR040038">
    <property type="entry name" value="TIPIN/Csm3/Swi3"/>
</dbReference>
<evidence type="ECO:0000256" key="4">
    <source>
        <dbReference type="ARBA" id="ARBA00022763"/>
    </source>
</evidence>